<comment type="caution">
    <text evidence="6">The sequence shown here is derived from an EMBL/GenBank/DDBJ whole genome shotgun (WGS) entry which is preliminary data.</text>
</comment>
<dbReference type="AlphaFoldDB" id="A0A1U8E7L6"/>
<dbReference type="GO" id="GO:0016102">
    <property type="term" value="P:diterpenoid biosynthetic process"/>
    <property type="evidence" value="ECO:0007669"/>
    <property type="project" value="InterPro"/>
</dbReference>
<evidence type="ECO:0000313" key="7">
    <source>
        <dbReference type="Proteomes" id="UP000222542"/>
    </source>
</evidence>
<evidence type="ECO:0000256" key="1">
    <source>
        <dbReference type="ARBA" id="ARBA00001946"/>
    </source>
</evidence>
<dbReference type="CDD" id="cd00684">
    <property type="entry name" value="Terpene_cyclase_plant_C1"/>
    <property type="match status" value="1"/>
</dbReference>
<evidence type="ECO:0000256" key="3">
    <source>
        <dbReference type="ARBA" id="ARBA00022723"/>
    </source>
</evidence>
<organism evidence="6 7">
    <name type="scientific">Capsicum annuum</name>
    <name type="common">Capsicum pepper</name>
    <dbReference type="NCBI Taxonomy" id="4072"/>
    <lineage>
        <taxon>Eukaryota</taxon>
        <taxon>Viridiplantae</taxon>
        <taxon>Streptophyta</taxon>
        <taxon>Embryophyta</taxon>
        <taxon>Tracheophyta</taxon>
        <taxon>Spermatophyta</taxon>
        <taxon>Magnoliopsida</taxon>
        <taxon>eudicotyledons</taxon>
        <taxon>Gunneridae</taxon>
        <taxon>Pentapetalae</taxon>
        <taxon>asterids</taxon>
        <taxon>lamiids</taxon>
        <taxon>Solanales</taxon>
        <taxon>Solanaceae</taxon>
        <taxon>Solanoideae</taxon>
        <taxon>Capsiceae</taxon>
        <taxon>Capsicum</taxon>
    </lineage>
</organism>
<dbReference type="UniPathway" id="UPA00213"/>
<evidence type="ECO:0000259" key="4">
    <source>
        <dbReference type="Pfam" id="PF01397"/>
    </source>
</evidence>
<dbReference type="InterPro" id="IPR008949">
    <property type="entry name" value="Isoprenoid_synthase_dom_sf"/>
</dbReference>
<dbReference type="OMA" id="NHINSMI"/>
<dbReference type="InterPro" id="IPR044814">
    <property type="entry name" value="Terpene_cyclase_plant_C1"/>
</dbReference>
<dbReference type="Gene3D" id="1.50.10.130">
    <property type="entry name" value="Terpene synthase, N-terminal domain"/>
    <property type="match status" value="1"/>
</dbReference>
<dbReference type="InterPro" id="IPR034741">
    <property type="entry name" value="Terpene_cyclase-like_1_C"/>
</dbReference>
<feature type="domain" description="Terpene synthase N-terminal" evidence="4">
    <location>
        <begin position="72"/>
        <end position="253"/>
    </location>
</feature>
<proteinExistence type="predicted"/>
<dbReference type="SUPFAM" id="SSF48576">
    <property type="entry name" value="Terpenoid synthases"/>
    <property type="match status" value="1"/>
</dbReference>
<evidence type="ECO:0000259" key="5">
    <source>
        <dbReference type="Pfam" id="PF03936"/>
    </source>
</evidence>
<comment type="cofactor">
    <cofactor evidence="1">
        <name>Mg(2+)</name>
        <dbReference type="ChEBI" id="CHEBI:18420"/>
    </cofactor>
</comment>
<dbReference type="GO" id="GO:0046246">
    <property type="term" value="P:terpene biosynthetic process"/>
    <property type="evidence" value="ECO:0000318"/>
    <property type="project" value="GO_Central"/>
</dbReference>
<dbReference type="FunFam" id="1.50.10.130:FF:000001">
    <property type="entry name" value="Isoprene synthase, chloroplastic"/>
    <property type="match status" value="1"/>
</dbReference>
<dbReference type="GO" id="GO:0000287">
    <property type="term" value="F:magnesium ion binding"/>
    <property type="evidence" value="ECO:0007669"/>
    <property type="project" value="InterPro"/>
</dbReference>
<dbReference type="InterPro" id="IPR036965">
    <property type="entry name" value="Terpene_synth_N_sf"/>
</dbReference>
<dbReference type="FunFam" id="1.10.600.10:FF:000007">
    <property type="entry name" value="Isoprene synthase, chloroplastic"/>
    <property type="match status" value="1"/>
</dbReference>
<keyword evidence="7" id="KW-1185">Reference proteome</keyword>
<keyword evidence="3" id="KW-0479">Metal-binding</keyword>
<evidence type="ECO:0000256" key="2">
    <source>
        <dbReference type="ARBA" id="ARBA00004721"/>
    </source>
</evidence>
<dbReference type="SFLD" id="SFLDG01019">
    <property type="entry name" value="Terpene_Cyclase_Like_1_C_Termi"/>
    <property type="match status" value="1"/>
</dbReference>
<dbReference type="PANTHER" id="PTHR31225">
    <property type="entry name" value="OS04G0344100 PROTEIN-RELATED"/>
    <property type="match status" value="1"/>
</dbReference>
<evidence type="ECO:0000313" key="6">
    <source>
        <dbReference type="EMBL" id="PHT64091.1"/>
    </source>
</evidence>
<dbReference type="Gene3D" id="1.10.600.10">
    <property type="entry name" value="Farnesyl Diphosphate Synthase"/>
    <property type="match status" value="1"/>
</dbReference>
<dbReference type="SMR" id="A0A1U8E7L6"/>
<dbReference type="InterPro" id="IPR008930">
    <property type="entry name" value="Terpenoid_cyclase/PrenylTrfase"/>
</dbReference>
<dbReference type="SFLD" id="SFLDG01604">
    <property type="entry name" value="Terpene_Cyclase_Like_1_C_Termi"/>
    <property type="match status" value="1"/>
</dbReference>
<accession>A0A1U8E7L6</accession>
<dbReference type="Pfam" id="PF01397">
    <property type="entry name" value="Terpene_synth"/>
    <property type="match status" value="1"/>
</dbReference>
<name>A0A1U8E7L6_CAPAN</name>
<sequence>MKAILFNNVGMLSMATSRTTPATCLLSTRLSQPSLVVPKACMISTGAMKLPNEPNPNTTIIQRRSGNYKPTMWDFQYIQSVNNHYAGEKYRERFDELKKEMKKNLMMMVEGSQELDDKLELIDNLERLGVSYHFKDEIMQILRKIHDQSSTNIAADSSLYCTALKFRILRQHGFHISQDILNDFKDVNGNLKQSICNDTKGLLQLYEASFLSTEKETTLKNATKFTVAHLRNYIDNHCGDHNNIMVSLVLHALELPRHWMMPRLETEWYIRIYDRTPNANPVLLELAKLDFNIVQSRHQDDLRILSRWWKNTCLAEKLSFSRDRLVENLFWAVGTMFEPQHSYFRKMITKTIVFISIIDDIYDVYGTLDELELFTVAIQRWDTKEMEQLPDYMRVCYLALINTTNEVAHEVVKKHGINVLPHLTKSWSDLCKSYLREARWYYSGYKPSLEEYMDNAWVSIAVPMVLVHALFLVTNPITKEALESISSYPDIIRRSATIFRLTDDLGTSSDELKRGDVPKSIQCYMNEKGASEEEAREHIRCLIKETWEFMNTAEKESCLFSETFVGIAKNIARTAHCMYLNGDGHGIQNTDVKSSITNILFHPIAIPNAALLPK</sequence>
<dbReference type="EMBL" id="AYRZ02000018">
    <property type="protein sequence ID" value="PHT64091.1"/>
    <property type="molecule type" value="Genomic_DNA"/>
</dbReference>
<dbReference type="STRING" id="4072.A0A1U8E7L6"/>
<dbReference type="SUPFAM" id="SSF48239">
    <property type="entry name" value="Terpenoid cyclases/Protein prenyltransferases"/>
    <property type="match status" value="1"/>
</dbReference>
<dbReference type="GO" id="GO:0010333">
    <property type="term" value="F:terpene synthase activity"/>
    <property type="evidence" value="ECO:0000318"/>
    <property type="project" value="GO_Central"/>
</dbReference>
<reference evidence="6 7" key="1">
    <citation type="journal article" date="2014" name="Nat. Genet.">
        <title>Genome sequence of the hot pepper provides insights into the evolution of pungency in Capsicum species.</title>
        <authorList>
            <person name="Kim S."/>
            <person name="Park M."/>
            <person name="Yeom S.I."/>
            <person name="Kim Y.M."/>
            <person name="Lee J.M."/>
            <person name="Lee H.A."/>
            <person name="Seo E."/>
            <person name="Choi J."/>
            <person name="Cheong K."/>
            <person name="Kim K.T."/>
            <person name="Jung K."/>
            <person name="Lee G.W."/>
            <person name="Oh S.K."/>
            <person name="Bae C."/>
            <person name="Kim S.B."/>
            <person name="Lee H.Y."/>
            <person name="Kim S.Y."/>
            <person name="Kim M.S."/>
            <person name="Kang B.C."/>
            <person name="Jo Y.D."/>
            <person name="Yang H.B."/>
            <person name="Jeong H.J."/>
            <person name="Kang W.H."/>
            <person name="Kwon J.K."/>
            <person name="Shin C."/>
            <person name="Lim J.Y."/>
            <person name="Park J.H."/>
            <person name="Huh J.H."/>
            <person name="Kim J.S."/>
            <person name="Kim B.D."/>
            <person name="Cohen O."/>
            <person name="Paran I."/>
            <person name="Suh M.C."/>
            <person name="Lee S.B."/>
            <person name="Kim Y.K."/>
            <person name="Shin Y."/>
            <person name="Noh S.J."/>
            <person name="Park J."/>
            <person name="Seo Y.S."/>
            <person name="Kwon S.Y."/>
            <person name="Kim H.A."/>
            <person name="Park J.M."/>
            <person name="Kim H.J."/>
            <person name="Choi S.B."/>
            <person name="Bosland P.W."/>
            <person name="Reeves G."/>
            <person name="Jo S.H."/>
            <person name="Lee B.W."/>
            <person name="Cho H.T."/>
            <person name="Choi H.S."/>
            <person name="Lee M.S."/>
            <person name="Yu Y."/>
            <person name="Do Choi Y."/>
            <person name="Park B.S."/>
            <person name="van Deynze A."/>
            <person name="Ashrafi H."/>
            <person name="Hill T."/>
            <person name="Kim W.T."/>
            <person name="Pai H.S."/>
            <person name="Ahn H.K."/>
            <person name="Yeam I."/>
            <person name="Giovannoni J.J."/>
            <person name="Rose J.K."/>
            <person name="Sorensen I."/>
            <person name="Lee S.J."/>
            <person name="Kim R.W."/>
            <person name="Choi I.Y."/>
            <person name="Choi B.S."/>
            <person name="Lim J.S."/>
            <person name="Lee Y.H."/>
            <person name="Choi D."/>
        </authorList>
    </citation>
    <scope>NUCLEOTIDE SEQUENCE [LARGE SCALE GENOMIC DNA]</scope>
    <source>
        <strain evidence="7">cv. CM334</strain>
    </source>
</reference>
<reference evidence="6 7" key="2">
    <citation type="journal article" date="2017" name="Genome Biol.">
        <title>New reference genome sequences of hot pepper reveal the massive evolution of plant disease-resistance genes by retroduplication.</title>
        <authorList>
            <person name="Kim S."/>
            <person name="Park J."/>
            <person name="Yeom S.I."/>
            <person name="Kim Y.M."/>
            <person name="Seo E."/>
            <person name="Kim K.T."/>
            <person name="Kim M.S."/>
            <person name="Lee J.M."/>
            <person name="Cheong K."/>
            <person name="Shin H.S."/>
            <person name="Kim S.B."/>
            <person name="Han K."/>
            <person name="Lee J."/>
            <person name="Park M."/>
            <person name="Lee H.A."/>
            <person name="Lee H.Y."/>
            <person name="Lee Y."/>
            <person name="Oh S."/>
            <person name="Lee J.H."/>
            <person name="Choi E."/>
            <person name="Choi E."/>
            <person name="Lee S.E."/>
            <person name="Jeon J."/>
            <person name="Kim H."/>
            <person name="Choi G."/>
            <person name="Song H."/>
            <person name="Lee J."/>
            <person name="Lee S.C."/>
            <person name="Kwon J.K."/>
            <person name="Lee H.Y."/>
            <person name="Koo N."/>
            <person name="Hong Y."/>
            <person name="Kim R.W."/>
            <person name="Kang W.H."/>
            <person name="Huh J.H."/>
            <person name="Kang B.C."/>
            <person name="Yang T.J."/>
            <person name="Lee Y.H."/>
            <person name="Bennetzen J.L."/>
            <person name="Choi D."/>
        </authorList>
    </citation>
    <scope>NUCLEOTIDE SEQUENCE [LARGE SCALE GENOMIC DNA]</scope>
    <source>
        <strain evidence="7">cv. CM334</strain>
    </source>
</reference>
<gene>
    <name evidence="6" type="ORF">T459_31964</name>
</gene>
<dbReference type="InterPro" id="IPR001906">
    <property type="entry name" value="Terpene_synth_N"/>
</dbReference>
<dbReference type="Pfam" id="PF03936">
    <property type="entry name" value="Terpene_synth_C"/>
    <property type="match status" value="1"/>
</dbReference>
<dbReference type="InterPro" id="IPR005630">
    <property type="entry name" value="Terpene_synthase_metal-bd"/>
</dbReference>
<feature type="domain" description="Terpene synthase metal-binding" evidence="5">
    <location>
        <begin position="310"/>
        <end position="548"/>
    </location>
</feature>
<comment type="pathway">
    <text evidence="2">Secondary metabolite biosynthesis; terpenoid biosynthesis.</text>
</comment>
<dbReference type="Gramene" id="PHT64091">
    <property type="protein sequence ID" value="PHT64091"/>
    <property type="gene ID" value="T459_31964"/>
</dbReference>
<dbReference type="PANTHER" id="PTHR31225:SF83">
    <property type="entry name" value="(R)-LINALOOL SYNTHASE TPS5, CHLOROPLASTIC"/>
    <property type="match status" value="1"/>
</dbReference>
<dbReference type="Proteomes" id="UP000222542">
    <property type="component" value="Unassembled WGS sequence"/>
</dbReference>
<protein>
    <submittedName>
        <fullName evidence="6">(-)-camphene/tricyclene synthase, chloroplastic</fullName>
    </submittedName>
</protein>
<dbReference type="InterPro" id="IPR050148">
    <property type="entry name" value="Terpene_synthase-like"/>
</dbReference>
<dbReference type="SFLD" id="SFLDS00005">
    <property type="entry name" value="Isoprenoid_Synthase_Type_I"/>
    <property type="match status" value="1"/>
</dbReference>